<dbReference type="Proteomes" id="UP001152320">
    <property type="component" value="Chromosome 20"/>
</dbReference>
<comment type="caution">
    <text evidence="2">The sequence shown here is derived from an EMBL/GenBank/DDBJ whole genome shotgun (WGS) entry which is preliminary data.</text>
</comment>
<feature type="compositionally biased region" description="Polar residues" evidence="1">
    <location>
        <begin position="1"/>
        <end position="19"/>
    </location>
</feature>
<evidence type="ECO:0000313" key="3">
    <source>
        <dbReference type="Proteomes" id="UP001152320"/>
    </source>
</evidence>
<gene>
    <name evidence="2" type="ORF">HOLleu_37921</name>
</gene>
<feature type="region of interest" description="Disordered" evidence="1">
    <location>
        <begin position="135"/>
        <end position="270"/>
    </location>
</feature>
<evidence type="ECO:0000256" key="1">
    <source>
        <dbReference type="SAM" id="MobiDB-lite"/>
    </source>
</evidence>
<evidence type="ECO:0000313" key="2">
    <source>
        <dbReference type="EMBL" id="KAJ8022897.1"/>
    </source>
</evidence>
<feature type="region of interest" description="Disordered" evidence="1">
    <location>
        <begin position="75"/>
        <end position="100"/>
    </location>
</feature>
<sequence>MGSRPSSQRSSNDQSNGSVGSEAERELRTQNAKLQEKIAELERLQVPENVYQENEKLRQENEFLKQQLSENCRSISADGISCPQTDSKDNLSQRDNKSSIDLSFYSQTEDIAKDAKSEKSESDLNGNFLEKEKLNVSPSLSPSVSPSVSPAVSPVVPKKEKKPRRINPNSIPQRISDIDAYGQGLPLPDAELLRKNIRSSRLRKQRNDSGNSTGSSAGLSTGSVRSERAPSSSPERTDQRDVFVGVETLSPGVDESDSRSGSEAKEDLLM</sequence>
<proteinExistence type="predicted"/>
<feature type="compositionally biased region" description="Basic residues" evidence="1">
    <location>
        <begin position="195"/>
        <end position="204"/>
    </location>
</feature>
<name>A0A9Q0YHY9_HOLLE</name>
<keyword evidence="3" id="KW-1185">Reference proteome</keyword>
<feature type="compositionally biased region" description="Basic and acidic residues" evidence="1">
    <location>
        <begin position="256"/>
        <end position="270"/>
    </location>
</feature>
<reference evidence="2" key="1">
    <citation type="submission" date="2021-10" db="EMBL/GenBank/DDBJ databases">
        <title>Tropical sea cucumber genome reveals ecological adaptation and Cuvierian tubules defense mechanism.</title>
        <authorList>
            <person name="Chen T."/>
        </authorList>
    </citation>
    <scope>NUCLEOTIDE SEQUENCE</scope>
    <source>
        <strain evidence="2">Nanhai2018</strain>
        <tissue evidence="2">Muscle</tissue>
    </source>
</reference>
<protein>
    <submittedName>
        <fullName evidence="2">Uncharacterized protein</fullName>
    </submittedName>
</protein>
<accession>A0A9Q0YHY9</accession>
<dbReference type="EMBL" id="JAIZAY010000020">
    <property type="protein sequence ID" value="KAJ8022897.1"/>
    <property type="molecule type" value="Genomic_DNA"/>
</dbReference>
<dbReference type="OrthoDB" id="10654122at2759"/>
<feature type="compositionally biased region" description="Basic and acidic residues" evidence="1">
    <location>
        <begin position="86"/>
        <end position="98"/>
    </location>
</feature>
<feature type="compositionally biased region" description="Low complexity" evidence="1">
    <location>
        <begin position="209"/>
        <end position="234"/>
    </location>
</feature>
<feature type="compositionally biased region" description="Low complexity" evidence="1">
    <location>
        <begin position="136"/>
        <end position="156"/>
    </location>
</feature>
<dbReference type="AlphaFoldDB" id="A0A9Q0YHY9"/>
<organism evidence="2 3">
    <name type="scientific">Holothuria leucospilota</name>
    <name type="common">Black long sea cucumber</name>
    <name type="synonym">Mertensiothuria leucospilota</name>
    <dbReference type="NCBI Taxonomy" id="206669"/>
    <lineage>
        <taxon>Eukaryota</taxon>
        <taxon>Metazoa</taxon>
        <taxon>Echinodermata</taxon>
        <taxon>Eleutherozoa</taxon>
        <taxon>Echinozoa</taxon>
        <taxon>Holothuroidea</taxon>
        <taxon>Aspidochirotacea</taxon>
        <taxon>Aspidochirotida</taxon>
        <taxon>Holothuriidae</taxon>
        <taxon>Holothuria</taxon>
    </lineage>
</organism>
<feature type="region of interest" description="Disordered" evidence="1">
    <location>
        <begin position="1"/>
        <end position="28"/>
    </location>
</feature>